<reference evidence="8 9" key="1">
    <citation type="submission" date="2021-02" db="EMBL/GenBank/DDBJ databases">
        <title>Variation within the Batrachochytrium salamandrivorans European outbreak.</title>
        <authorList>
            <person name="Kelly M."/>
            <person name="Pasmans F."/>
            <person name="Shea T.P."/>
            <person name="Munoz J.F."/>
            <person name="Carranza S."/>
            <person name="Cuomo C.A."/>
            <person name="Martel A."/>
        </authorList>
    </citation>
    <scope>NUCLEOTIDE SEQUENCE [LARGE SCALE GENOMIC DNA]</scope>
    <source>
        <strain evidence="8 9">AMFP18/2</strain>
    </source>
</reference>
<evidence type="ECO:0000313" key="9">
    <source>
        <dbReference type="Proteomes" id="UP001648503"/>
    </source>
</evidence>
<protein>
    <recommendedName>
        <fullName evidence="6">Exosome complex protein</fullName>
    </recommendedName>
</protein>
<comment type="caution">
    <text evidence="8">The sequence shown here is derived from an EMBL/GenBank/DDBJ whole genome shotgun (WGS) entry which is preliminary data.</text>
</comment>
<evidence type="ECO:0000313" key="8">
    <source>
        <dbReference type="EMBL" id="KAH6598546.1"/>
    </source>
</evidence>
<dbReference type="PANTHER" id="PTHR15341">
    <property type="entry name" value="SUN-COR STEROID HORMONE RECEPTOR CO-REPRESSOR"/>
    <property type="match status" value="1"/>
</dbReference>
<gene>
    <name evidence="8" type="ORF">BASA50_003585</name>
</gene>
<name>A0ABQ8FHV1_9FUNG</name>
<dbReference type="Proteomes" id="UP001648503">
    <property type="component" value="Unassembled WGS sequence"/>
</dbReference>
<accession>A0ABQ8FHV1</accession>
<feature type="region of interest" description="Disordered" evidence="7">
    <location>
        <begin position="128"/>
        <end position="176"/>
    </location>
</feature>
<keyword evidence="4 6" id="KW-0694">RNA-binding</keyword>
<dbReference type="PANTHER" id="PTHR15341:SF3">
    <property type="entry name" value="NUCLEAR NUCLEIC ACID-BINDING PROTEIN C1D"/>
    <property type="match status" value="1"/>
</dbReference>
<feature type="compositionally biased region" description="Low complexity" evidence="7">
    <location>
        <begin position="163"/>
        <end position="176"/>
    </location>
</feature>
<comment type="subcellular location">
    <subcellularLocation>
        <location evidence="1 6">Nucleus</location>
    </subcellularLocation>
</comment>
<keyword evidence="5 6" id="KW-0539">Nucleus</keyword>
<comment type="similarity">
    <text evidence="2 6">Belongs to the C1D family.</text>
</comment>
<evidence type="ECO:0000256" key="1">
    <source>
        <dbReference type="ARBA" id="ARBA00004123"/>
    </source>
</evidence>
<dbReference type="Pfam" id="PF04000">
    <property type="entry name" value="Sas10_Utp3"/>
    <property type="match status" value="1"/>
</dbReference>
<dbReference type="InterPro" id="IPR007146">
    <property type="entry name" value="Sas10/Utp3/C1D"/>
</dbReference>
<keyword evidence="9" id="KW-1185">Reference proteome</keyword>
<comment type="function">
    <text evidence="6">Required for exosome-dependent processing of pre-rRNA and small nucleolar RNA (snRNA) precursors. Involved in processing of 35S pre-rRNA at the A0, A1 and A2 sites.</text>
</comment>
<evidence type="ECO:0000256" key="5">
    <source>
        <dbReference type="ARBA" id="ARBA00023242"/>
    </source>
</evidence>
<evidence type="ECO:0000256" key="6">
    <source>
        <dbReference type="RuleBase" id="RU368003"/>
    </source>
</evidence>
<dbReference type="EMBL" id="JAFCIX010000102">
    <property type="protein sequence ID" value="KAH6598546.1"/>
    <property type="molecule type" value="Genomic_DNA"/>
</dbReference>
<evidence type="ECO:0000256" key="3">
    <source>
        <dbReference type="ARBA" id="ARBA00022552"/>
    </source>
</evidence>
<sequence>METAKAEKLLLQMTETQQALSELLETPLEIQLRTLEPIDKARLLVTLSYTINSLAFVFLKLQGIQPKTHPVKKELDRIKTYFEKIETVSGGNRNTMQIDQAAAKRFLHHSLAANPELKDEIAKTRKSDSVAAQVSSVEQDKPGTTKDTIGIATLGKASKKLPKNSNKNPANTKKSQ</sequence>
<proteinExistence type="inferred from homology"/>
<evidence type="ECO:0000256" key="7">
    <source>
        <dbReference type="SAM" id="MobiDB-lite"/>
    </source>
</evidence>
<evidence type="ECO:0000256" key="4">
    <source>
        <dbReference type="ARBA" id="ARBA00022884"/>
    </source>
</evidence>
<organism evidence="8 9">
    <name type="scientific">Batrachochytrium salamandrivorans</name>
    <dbReference type="NCBI Taxonomy" id="1357716"/>
    <lineage>
        <taxon>Eukaryota</taxon>
        <taxon>Fungi</taxon>
        <taxon>Fungi incertae sedis</taxon>
        <taxon>Chytridiomycota</taxon>
        <taxon>Chytridiomycota incertae sedis</taxon>
        <taxon>Chytridiomycetes</taxon>
        <taxon>Rhizophydiales</taxon>
        <taxon>Rhizophydiales incertae sedis</taxon>
        <taxon>Batrachochytrium</taxon>
    </lineage>
</organism>
<keyword evidence="3 6" id="KW-0698">rRNA processing</keyword>
<evidence type="ECO:0000256" key="2">
    <source>
        <dbReference type="ARBA" id="ARBA00009154"/>
    </source>
</evidence>
<dbReference type="InterPro" id="IPR011082">
    <property type="entry name" value="Exosome-assoc_fac/DNA_repair"/>
</dbReference>